<evidence type="ECO:0000313" key="2">
    <source>
        <dbReference type="Proteomes" id="UP001596457"/>
    </source>
</evidence>
<keyword evidence="2" id="KW-1185">Reference proteome</keyword>
<name>A0ABW2SCS4_9BURK</name>
<dbReference type="Proteomes" id="UP001596457">
    <property type="component" value="Unassembled WGS sequence"/>
</dbReference>
<accession>A0ABW2SCS4</accession>
<evidence type="ECO:0008006" key="3">
    <source>
        <dbReference type="Google" id="ProtNLM"/>
    </source>
</evidence>
<proteinExistence type="predicted"/>
<dbReference type="EMBL" id="JBHTBZ010000024">
    <property type="protein sequence ID" value="MFC7460993.1"/>
    <property type="molecule type" value="Genomic_DNA"/>
</dbReference>
<comment type="caution">
    <text evidence="1">The sequence shown here is derived from an EMBL/GenBank/DDBJ whole genome shotgun (WGS) entry which is preliminary data.</text>
</comment>
<evidence type="ECO:0000313" key="1">
    <source>
        <dbReference type="EMBL" id="MFC7460993.1"/>
    </source>
</evidence>
<protein>
    <recommendedName>
        <fullName evidence="3">Tryptophan synthase subunit beta like protein</fullName>
    </recommendedName>
</protein>
<reference evidence="2" key="1">
    <citation type="journal article" date="2019" name="Int. J. Syst. Evol. Microbiol.">
        <title>The Global Catalogue of Microorganisms (GCM) 10K type strain sequencing project: providing services to taxonomists for standard genome sequencing and annotation.</title>
        <authorList>
            <consortium name="The Broad Institute Genomics Platform"/>
            <consortium name="The Broad Institute Genome Sequencing Center for Infectious Disease"/>
            <person name="Wu L."/>
            <person name="Ma J."/>
        </authorList>
    </citation>
    <scope>NUCLEOTIDE SEQUENCE [LARGE SCALE GENOMIC DNA]</scope>
    <source>
        <strain evidence="2">CCUG 53903</strain>
    </source>
</reference>
<gene>
    <name evidence="1" type="ORF">ACFQU0_11215</name>
</gene>
<dbReference type="RefSeq" id="WP_382200752.1">
    <property type="nucleotide sequence ID" value="NZ_JBHTBZ010000024.1"/>
</dbReference>
<organism evidence="1 2">
    <name type="scientific">Hydrogenophaga defluvii</name>
    <dbReference type="NCBI Taxonomy" id="249410"/>
    <lineage>
        <taxon>Bacteria</taxon>
        <taxon>Pseudomonadati</taxon>
        <taxon>Pseudomonadota</taxon>
        <taxon>Betaproteobacteria</taxon>
        <taxon>Burkholderiales</taxon>
        <taxon>Comamonadaceae</taxon>
        <taxon>Hydrogenophaga</taxon>
    </lineage>
</organism>
<sequence>MMHIQRDERGEVIGLLQRPLTTEEASSGDWLEADPADPAVAAFARRVGEVGNQNPLALTDAELARVTEDLIDVLIDRAVIQFTDLPVAAQNKLLQRRQTRATLANRLDLLGGDDII</sequence>